<evidence type="ECO:0000256" key="7">
    <source>
        <dbReference type="ARBA" id="ARBA00023242"/>
    </source>
</evidence>
<evidence type="ECO:0000256" key="1">
    <source>
        <dbReference type="ARBA" id="ARBA00022723"/>
    </source>
</evidence>
<evidence type="ECO:0000256" key="6">
    <source>
        <dbReference type="ARBA" id="ARBA00023163"/>
    </source>
</evidence>
<keyword evidence="1 9" id="KW-0479">Metal-binding</keyword>
<evidence type="ECO:0000313" key="12">
    <source>
        <dbReference type="EMBL" id="KAG6646961.1"/>
    </source>
</evidence>
<keyword evidence="2 8" id="KW-0863">Zinc-finger</keyword>
<gene>
    <name evidence="12" type="ORF">CIPAW_07G045300</name>
    <name evidence="13" type="ORF">I3842_07G045900</name>
</gene>
<evidence type="ECO:0000313" key="14">
    <source>
        <dbReference type="Proteomes" id="UP000811609"/>
    </source>
</evidence>
<comment type="function">
    <text evidence="9">Transcription factor that binds specifically to a 5'-AA[AG]G-3' consensus core sequence.</text>
</comment>
<dbReference type="Proteomes" id="UP000811609">
    <property type="component" value="Chromosome 7"/>
</dbReference>
<dbReference type="EMBL" id="CM031831">
    <property type="protein sequence ID" value="KAG6702642.1"/>
    <property type="molecule type" value="Genomic_DNA"/>
</dbReference>
<evidence type="ECO:0000256" key="2">
    <source>
        <dbReference type="ARBA" id="ARBA00022771"/>
    </source>
</evidence>
<dbReference type="GO" id="GO:0008270">
    <property type="term" value="F:zinc ion binding"/>
    <property type="evidence" value="ECO:0007669"/>
    <property type="project" value="UniProtKB-KW"/>
</dbReference>
<keyword evidence="14" id="KW-1185">Reference proteome</keyword>
<keyword evidence="4 9" id="KW-0805">Transcription regulation</keyword>
<dbReference type="PROSITE" id="PS50884">
    <property type="entry name" value="ZF_DOF_2"/>
    <property type="match status" value="1"/>
</dbReference>
<dbReference type="GO" id="GO:0003677">
    <property type="term" value="F:DNA binding"/>
    <property type="evidence" value="ECO:0007669"/>
    <property type="project" value="UniProtKB-UniRule"/>
</dbReference>
<feature type="region of interest" description="Disordered" evidence="10">
    <location>
        <begin position="1"/>
        <end position="37"/>
    </location>
</feature>
<reference evidence="13" key="2">
    <citation type="submission" date="2021-01" db="EMBL/GenBank/DDBJ databases">
        <authorList>
            <person name="Lovell J.T."/>
            <person name="Bentley N."/>
            <person name="Bhattarai G."/>
            <person name="Jenkins J.W."/>
            <person name="Sreedasyam A."/>
            <person name="Alarcon Y."/>
            <person name="Bock C."/>
            <person name="Boston L."/>
            <person name="Carlson J."/>
            <person name="Cervantes K."/>
            <person name="Clermont K."/>
            <person name="Krom N."/>
            <person name="Kubenka K."/>
            <person name="Mamidi S."/>
            <person name="Mattison C."/>
            <person name="Monteros M."/>
            <person name="Pisani C."/>
            <person name="Plott C."/>
            <person name="Rajasekar S."/>
            <person name="Rhein H.S."/>
            <person name="Rohla C."/>
            <person name="Song M."/>
            <person name="Hilaire R.S."/>
            <person name="Shu S."/>
            <person name="Wells L."/>
            <person name="Wang X."/>
            <person name="Webber J."/>
            <person name="Heerema R.J."/>
            <person name="Klein P."/>
            <person name="Conner P."/>
            <person name="Grauke L."/>
            <person name="Grimwood J."/>
            <person name="Schmutz J."/>
            <person name="Randall J.J."/>
        </authorList>
    </citation>
    <scope>NUCLEOTIDE SEQUENCE</scope>
    <source>
        <tissue evidence="13">Leaf</tissue>
    </source>
</reference>
<organism evidence="12 14">
    <name type="scientific">Carya illinoinensis</name>
    <name type="common">Pecan</name>
    <dbReference type="NCBI Taxonomy" id="32201"/>
    <lineage>
        <taxon>Eukaryota</taxon>
        <taxon>Viridiplantae</taxon>
        <taxon>Streptophyta</taxon>
        <taxon>Embryophyta</taxon>
        <taxon>Tracheophyta</taxon>
        <taxon>Spermatophyta</taxon>
        <taxon>Magnoliopsida</taxon>
        <taxon>eudicotyledons</taxon>
        <taxon>Gunneridae</taxon>
        <taxon>Pentapetalae</taxon>
        <taxon>rosids</taxon>
        <taxon>fabids</taxon>
        <taxon>Fagales</taxon>
        <taxon>Juglandaceae</taxon>
        <taxon>Carya</taxon>
    </lineage>
</organism>
<evidence type="ECO:0000256" key="5">
    <source>
        <dbReference type="ARBA" id="ARBA00023125"/>
    </source>
</evidence>
<dbReference type="PANTHER" id="PTHR31992">
    <property type="entry name" value="DOF ZINC FINGER PROTEIN DOF1.4-RELATED"/>
    <property type="match status" value="1"/>
</dbReference>
<comment type="caution">
    <text evidence="12">The sequence shown here is derived from an EMBL/GenBank/DDBJ whole genome shotgun (WGS) entry which is preliminary data.</text>
</comment>
<name>A0A8T1PZS2_CARIL</name>
<evidence type="ECO:0000259" key="11">
    <source>
        <dbReference type="PROSITE" id="PS50884"/>
    </source>
</evidence>
<dbReference type="Pfam" id="PF02701">
    <property type="entry name" value="Zn_ribbon_Dof"/>
    <property type="match status" value="1"/>
</dbReference>
<evidence type="ECO:0000256" key="10">
    <source>
        <dbReference type="SAM" id="MobiDB-lite"/>
    </source>
</evidence>
<keyword evidence="6 9" id="KW-0804">Transcription</keyword>
<evidence type="ECO:0000313" key="13">
    <source>
        <dbReference type="EMBL" id="KAG6702642.1"/>
    </source>
</evidence>
<protein>
    <recommendedName>
        <fullName evidence="9">Dof zinc finger protein</fullName>
    </recommendedName>
</protein>
<feature type="compositionally biased region" description="Polar residues" evidence="10">
    <location>
        <begin position="21"/>
        <end position="33"/>
    </location>
</feature>
<keyword evidence="3 9" id="KW-0862">Zinc</keyword>
<comment type="subcellular location">
    <subcellularLocation>
        <location evidence="8 9">Nucleus</location>
    </subcellularLocation>
</comment>
<dbReference type="PANTHER" id="PTHR31992:SF313">
    <property type="entry name" value="DOF ZINC FINGER PROTEIN DOF5.7"/>
    <property type="match status" value="1"/>
</dbReference>
<dbReference type="Proteomes" id="UP000811246">
    <property type="component" value="Chromosome 7"/>
</dbReference>
<reference evidence="12" key="1">
    <citation type="submission" date="2020-12" db="EMBL/GenBank/DDBJ databases">
        <title>WGS assembly of Carya illinoinensis cv. Pawnee.</title>
        <authorList>
            <person name="Platts A."/>
            <person name="Shu S."/>
            <person name="Wright S."/>
            <person name="Barry K."/>
            <person name="Edger P."/>
            <person name="Pires J.C."/>
            <person name="Schmutz J."/>
        </authorList>
    </citation>
    <scope>NUCLEOTIDE SEQUENCE</scope>
    <source>
        <tissue evidence="12">Leaf</tissue>
    </source>
</reference>
<evidence type="ECO:0000256" key="4">
    <source>
        <dbReference type="ARBA" id="ARBA00023015"/>
    </source>
</evidence>
<dbReference type="InterPro" id="IPR003851">
    <property type="entry name" value="Znf_Dof"/>
</dbReference>
<dbReference type="InterPro" id="IPR045174">
    <property type="entry name" value="Dof"/>
</dbReference>
<dbReference type="GO" id="GO:0005634">
    <property type="term" value="C:nucleus"/>
    <property type="evidence" value="ECO:0007669"/>
    <property type="project" value="UniProtKB-SubCell"/>
</dbReference>
<evidence type="ECO:0000256" key="8">
    <source>
        <dbReference type="PROSITE-ProRule" id="PRU00071"/>
    </source>
</evidence>
<dbReference type="AlphaFoldDB" id="A0A8T1PZS2"/>
<keyword evidence="7 8" id="KW-0539">Nucleus</keyword>
<dbReference type="EMBL" id="CM031815">
    <property type="protein sequence ID" value="KAG6646961.1"/>
    <property type="molecule type" value="Genomic_DNA"/>
</dbReference>
<dbReference type="PROSITE" id="PS01361">
    <property type="entry name" value="ZF_DOF_1"/>
    <property type="match status" value="1"/>
</dbReference>
<feature type="domain" description="Dof-type" evidence="11">
    <location>
        <begin position="35"/>
        <end position="89"/>
    </location>
</feature>
<proteinExistence type="predicted"/>
<evidence type="ECO:0000256" key="9">
    <source>
        <dbReference type="RuleBase" id="RU369094"/>
    </source>
</evidence>
<sequence length="338" mass="36666">MMSPDNIPAKQVTKDDGQGAGNSKTASSRTAEQSLKCPRCDSPNTKFCYYNNYSLTQPRHFCKTCRRYWTKGGALRNVPIGGGCRKNKKVQSSLRFSGDSKDSLSSSEISGTLNFLHGLSPAMDFQLGGFSFPRLHPPTTGNYNQFSSFGDVSGTYAAASGSMTSPYFTLDPSGNYNSPMRFNYPLSSTSGGGPFAVQNTSSMNIHSRLASSIQSQSTINQDLHWKLQQRRLATLFGGETQKDNSVSSVPLESHTQKPQPIVFQNLEISKSEDCSVGNSIKECTSSGHQIATEWYFGNSYGPLTATPTNSAGNAGQGNANSWNGTQAWGDWQQYTALP</sequence>
<dbReference type="GO" id="GO:0003700">
    <property type="term" value="F:DNA-binding transcription factor activity"/>
    <property type="evidence" value="ECO:0007669"/>
    <property type="project" value="UniProtKB-UniRule"/>
</dbReference>
<accession>A0A8T1PZS2</accession>
<evidence type="ECO:0000256" key="3">
    <source>
        <dbReference type="ARBA" id="ARBA00022833"/>
    </source>
</evidence>
<keyword evidence="5 8" id="KW-0238">DNA-binding</keyword>